<evidence type="ECO:0000256" key="4">
    <source>
        <dbReference type="ARBA" id="ARBA00022723"/>
    </source>
</evidence>
<keyword evidence="9" id="KW-1185">Reference proteome</keyword>
<organism evidence="8 9">
    <name type="scientific">Desulfopila aestuarii DSM 18488</name>
    <dbReference type="NCBI Taxonomy" id="1121416"/>
    <lineage>
        <taxon>Bacteria</taxon>
        <taxon>Pseudomonadati</taxon>
        <taxon>Thermodesulfobacteriota</taxon>
        <taxon>Desulfobulbia</taxon>
        <taxon>Desulfobulbales</taxon>
        <taxon>Desulfocapsaceae</taxon>
        <taxon>Desulfopila</taxon>
    </lineage>
</organism>
<evidence type="ECO:0000259" key="7">
    <source>
        <dbReference type="PROSITE" id="PS51918"/>
    </source>
</evidence>
<dbReference type="SFLD" id="SFLDG01086">
    <property type="entry name" value="elongater_protein-like"/>
    <property type="match status" value="1"/>
</dbReference>
<keyword evidence="5" id="KW-0408">Iron</keyword>
<keyword evidence="3" id="KW-0949">S-adenosyl-L-methionine</keyword>
<dbReference type="Pfam" id="PF16199">
    <property type="entry name" value="Radical_SAM_C"/>
    <property type="match status" value="1"/>
</dbReference>
<dbReference type="SFLD" id="SFLDS00029">
    <property type="entry name" value="Radical_SAM"/>
    <property type="match status" value="1"/>
</dbReference>
<protein>
    <submittedName>
        <fullName evidence="8">Radical_SAM C-terminal domain-containing protein</fullName>
    </submittedName>
</protein>
<dbReference type="RefSeq" id="WP_073611804.1">
    <property type="nucleotide sequence ID" value="NZ_FRFE01000002.1"/>
</dbReference>
<dbReference type="GO" id="GO:0003824">
    <property type="term" value="F:catalytic activity"/>
    <property type="evidence" value="ECO:0007669"/>
    <property type="project" value="InterPro"/>
</dbReference>
<dbReference type="GO" id="GO:0002926">
    <property type="term" value="P:tRNA wobble base 5-methoxycarbonylmethyl-2-thiouridinylation"/>
    <property type="evidence" value="ECO:0007669"/>
    <property type="project" value="TreeGrafter"/>
</dbReference>
<dbReference type="SMART" id="SM00729">
    <property type="entry name" value="Elp3"/>
    <property type="match status" value="1"/>
</dbReference>
<evidence type="ECO:0000313" key="9">
    <source>
        <dbReference type="Proteomes" id="UP000184603"/>
    </source>
</evidence>
<evidence type="ECO:0000313" key="8">
    <source>
        <dbReference type="EMBL" id="SHO43582.1"/>
    </source>
</evidence>
<keyword evidence="2" id="KW-0004">4Fe-4S</keyword>
<dbReference type="InterPro" id="IPR023404">
    <property type="entry name" value="rSAM_horseshoe"/>
</dbReference>
<dbReference type="GO" id="GO:0046872">
    <property type="term" value="F:metal ion binding"/>
    <property type="evidence" value="ECO:0007669"/>
    <property type="project" value="UniProtKB-KW"/>
</dbReference>
<accession>A0A1M7XXF1</accession>
<dbReference type="OrthoDB" id="9815044at2"/>
<evidence type="ECO:0000256" key="6">
    <source>
        <dbReference type="ARBA" id="ARBA00023014"/>
    </source>
</evidence>
<name>A0A1M7XXF1_9BACT</name>
<dbReference type="Proteomes" id="UP000184603">
    <property type="component" value="Unassembled WGS sequence"/>
</dbReference>
<dbReference type="EMBL" id="FRFE01000002">
    <property type="protein sequence ID" value="SHO43582.1"/>
    <property type="molecule type" value="Genomic_DNA"/>
</dbReference>
<dbReference type="GO" id="GO:0005737">
    <property type="term" value="C:cytoplasm"/>
    <property type="evidence" value="ECO:0007669"/>
    <property type="project" value="TreeGrafter"/>
</dbReference>
<proteinExistence type="predicted"/>
<dbReference type="CDD" id="cd01335">
    <property type="entry name" value="Radical_SAM"/>
    <property type="match status" value="1"/>
</dbReference>
<evidence type="ECO:0000256" key="2">
    <source>
        <dbReference type="ARBA" id="ARBA00022485"/>
    </source>
</evidence>
<dbReference type="PROSITE" id="PS51918">
    <property type="entry name" value="RADICAL_SAM"/>
    <property type="match status" value="1"/>
</dbReference>
<keyword evidence="4" id="KW-0479">Metal-binding</keyword>
<sequence>MGLIIPVFISHRGCPHQCLFCNQHAISGQQDEDGDPKGESIEDVIDIWLGRSPGQKDVEVAFYGGSFTCLAHDEQRRLLGAVTPYINDGRVAGIRLSTRPDCVSQENSRFLVEMGVKTVELGVQSLDDRVLAACRRGHSADDSRRAMDTLRAAGLQVGVQLLPGLPGETTRSFIAGLREIITFHPDLVRLYPAVVVAQSPLADLYRQEKYTPLTLNAAIGLTRRAKEMLDAASIPVIRMGLQPSDELAKQVVAGPYHPAFGELVVSRQWFRRIRKRLRACGVGEHLIVYISDRDHSAVVGMKKMNIIRLAKLGFQGRFTIIPEKNRERGTVKYAVC</sequence>
<dbReference type="InterPro" id="IPR039661">
    <property type="entry name" value="ELP3"/>
</dbReference>
<evidence type="ECO:0000256" key="3">
    <source>
        <dbReference type="ARBA" id="ARBA00022691"/>
    </source>
</evidence>
<comment type="cofactor">
    <cofactor evidence="1">
        <name>[4Fe-4S] cluster</name>
        <dbReference type="ChEBI" id="CHEBI:49883"/>
    </cofactor>
</comment>
<gene>
    <name evidence="8" type="ORF">SAMN02745220_00428</name>
</gene>
<evidence type="ECO:0000256" key="1">
    <source>
        <dbReference type="ARBA" id="ARBA00001966"/>
    </source>
</evidence>
<feature type="domain" description="Radical SAM core" evidence="7">
    <location>
        <begin position="1"/>
        <end position="235"/>
    </location>
</feature>
<dbReference type="InterPro" id="IPR032432">
    <property type="entry name" value="Radical_SAM_C"/>
</dbReference>
<dbReference type="Gene3D" id="3.80.30.20">
    <property type="entry name" value="tm_1862 like domain"/>
    <property type="match status" value="1"/>
</dbReference>
<dbReference type="InterPro" id="IPR006638">
    <property type="entry name" value="Elp3/MiaA/NifB-like_rSAM"/>
</dbReference>
<dbReference type="GO" id="GO:0051539">
    <property type="term" value="F:4 iron, 4 sulfur cluster binding"/>
    <property type="evidence" value="ECO:0007669"/>
    <property type="project" value="UniProtKB-KW"/>
</dbReference>
<dbReference type="PANTHER" id="PTHR11135:SF0">
    <property type="entry name" value="ELONGATOR COMPLEX PROTEIN 3"/>
    <property type="match status" value="1"/>
</dbReference>
<reference evidence="8 9" key="1">
    <citation type="submission" date="2016-12" db="EMBL/GenBank/DDBJ databases">
        <authorList>
            <person name="Song W.-J."/>
            <person name="Kurnit D.M."/>
        </authorList>
    </citation>
    <scope>NUCLEOTIDE SEQUENCE [LARGE SCALE GENOMIC DNA]</scope>
    <source>
        <strain evidence="8 9">DSM 18488</strain>
    </source>
</reference>
<dbReference type="PANTHER" id="PTHR11135">
    <property type="entry name" value="HISTONE ACETYLTRANSFERASE-RELATED"/>
    <property type="match status" value="1"/>
</dbReference>
<dbReference type="Pfam" id="PF04055">
    <property type="entry name" value="Radical_SAM"/>
    <property type="match status" value="1"/>
</dbReference>
<evidence type="ECO:0000256" key="5">
    <source>
        <dbReference type="ARBA" id="ARBA00023004"/>
    </source>
</evidence>
<keyword evidence="6" id="KW-0411">Iron-sulfur</keyword>
<dbReference type="InterPro" id="IPR058240">
    <property type="entry name" value="rSAM_sf"/>
</dbReference>
<dbReference type="SFLD" id="SFLDG01082">
    <property type="entry name" value="B12-binding_domain_containing"/>
    <property type="match status" value="1"/>
</dbReference>
<dbReference type="InterPro" id="IPR007197">
    <property type="entry name" value="rSAM"/>
</dbReference>
<dbReference type="SUPFAM" id="SSF102114">
    <property type="entry name" value="Radical SAM enzymes"/>
    <property type="match status" value="1"/>
</dbReference>
<dbReference type="STRING" id="1121416.SAMN02745220_00428"/>
<dbReference type="AlphaFoldDB" id="A0A1M7XXF1"/>